<keyword evidence="3" id="KW-1185">Reference proteome</keyword>
<dbReference type="Proteomes" id="UP000024837">
    <property type="component" value="Unassembled WGS sequence"/>
</dbReference>
<organism evidence="2 3">
    <name type="scientific">Drechslerella stenobrocha 248</name>
    <dbReference type="NCBI Taxonomy" id="1043628"/>
    <lineage>
        <taxon>Eukaryota</taxon>
        <taxon>Fungi</taxon>
        <taxon>Dikarya</taxon>
        <taxon>Ascomycota</taxon>
        <taxon>Pezizomycotina</taxon>
        <taxon>Orbiliomycetes</taxon>
        <taxon>Orbiliales</taxon>
        <taxon>Orbiliaceae</taxon>
        <taxon>Drechslerella</taxon>
    </lineage>
</organism>
<evidence type="ECO:0000256" key="1">
    <source>
        <dbReference type="SAM" id="MobiDB-lite"/>
    </source>
</evidence>
<protein>
    <submittedName>
        <fullName evidence="2">Uncharacterized protein</fullName>
    </submittedName>
</protein>
<dbReference type="EMBL" id="KI966371">
    <property type="protein sequence ID" value="EWC48964.1"/>
    <property type="molecule type" value="Genomic_DNA"/>
</dbReference>
<dbReference type="HOGENOM" id="CLU_1875392_0_0_1"/>
<feature type="compositionally biased region" description="Pro residues" evidence="1">
    <location>
        <begin position="37"/>
        <end position="47"/>
    </location>
</feature>
<name>W7HZP9_9PEZI</name>
<gene>
    <name evidence="2" type="ORF">DRE_00269</name>
</gene>
<evidence type="ECO:0000313" key="3">
    <source>
        <dbReference type="Proteomes" id="UP000024837"/>
    </source>
</evidence>
<dbReference type="AlphaFoldDB" id="W7HZP9"/>
<accession>W7HZP9</accession>
<sequence>MASSWPVATASGATTSGASAPDASTGAIPRVDTYRRPFPPRVRPPQLPRQLPVGAPDPSSRLEDLEHGLATGGIPDHQRINVEAVIAVLRTGKFPEEFWQGGKPVDFHDIDYMLPVWQEQEYEYELSQSIYYPIIR</sequence>
<feature type="region of interest" description="Disordered" evidence="1">
    <location>
        <begin position="1"/>
        <end position="74"/>
    </location>
</feature>
<evidence type="ECO:0000313" key="2">
    <source>
        <dbReference type="EMBL" id="EWC48964.1"/>
    </source>
</evidence>
<proteinExistence type="predicted"/>
<reference evidence="2 3" key="1">
    <citation type="submission" date="2013-05" db="EMBL/GenBank/DDBJ databases">
        <title>Drechslerella stenobrocha genome reveals carnivorous origination and mechanical trapping mechanism of predatory fungi.</title>
        <authorList>
            <person name="Liu X."/>
            <person name="Zhang W."/>
            <person name="Liu K."/>
        </authorList>
    </citation>
    <scope>NUCLEOTIDE SEQUENCE [LARGE SCALE GENOMIC DNA]</scope>
    <source>
        <strain evidence="2 3">248</strain>
    </source>
</reference>
<feature type="compositionally biased region" description="Low complexity" evidence="1">
    <location>
        <begin position="8"/>
        <end position="27"/>
    </location>
</feature>